<dbReference type="PANTHER" id="PTHR39337:SF1">
    <property type="entry name" value="BLR5642 PROTEIN"/>
    <property type="match status" value="1"/>
</dbReference>
<sequence>MFKKSAQNFFSLLGQSTANKLIDIRLNNASQLAGFTKSNDLEFFLEKLLNWQYIYKPLLAPTKDLLRNYQKKEITWADYEVEYLRIIEQRNILNIIKKDEIINGVLLCSEDRPDQCHRRLLAEYLARNWGNIEIVHLF</sequence>
<reference evidence="1 2" key="1">
    <citation type="submission" date="2020-01" db="EMBL/GenBank/DDBJ databases">
        <title>Complete genome sequence of a human oral phylogroup 1 Treponema sp. strain ATCC 700766, originally isolated from periodontitis dental plaque.</title>
        <authorList>
            <person name="Chan Y."/>
            <person name="Huo Y.-B."/>
            <person name="Yu X.-L."/>
            <person name="Zeng H."/>
            <person name="Leung W.-K."/>
            <person name="Watt R.M."/>
        </authorList>
    </citation>
    <scope>NUCLEOTIDE SEQUENCE [LARGE SCALE GENOMIC DNA]</scope>
    <source>
        <strain evidence="1 2">OMZ 804</strain>
    </source>
</reference>
<dbReference type="AlphaFoldDB" id="A0A6P1Y427"/>
<dbReference type="InterPro" id="IPR007438">
    <property type="entry name" value="DUF488"/>
</dbReference>
<dbReference type="KEGG" id="trz:GWP43_01345"/>
<dbReference type="RefSeq" id="WP_162664706.1">
    <property type="nucleotide sequence ID" value="NZ_CP048020.1"/>
</dbReference>
<accession>A0A6P1Y427</accession>
<dbReference type="PANTHER" id="PTHR39337">
    <property type="entry name" value="BLR5642 PROTEIN"/>
    <property type="match status" value="1"/>
</dbReference>
<gene>
    <name evidence="1" type="ORF">GWP43_01345</name>
</gene>
<protein>
    <submittedName>
        <fullName evidence="1">DUF488 domain-containing protein</fullName>
    </submittedName>
</protein>
<name>A0A6P1Y427_9SPIR</name>
<proteinExistence type="predicted"/>
<evidence type="ECO:0000313" key="2">
    <source>
        <dbReference type="Proteomes" id="UP000464374"/>
    </source>
</evidence>
<organism evidence="1 2">
    <name type="scientific">Treponema vincentii</name>
    <dbReference type="NCBI Taxonomy" id="69710"/>
    <lineage>
        <taxon>Bacteria</taxon>
        <taxon>Pseudomonadati</taxon>
        <taxon>Spirochaetota</taxon>
        <taxon>Spirochaetia</taxon>
        <taxon>Spirochaetales</taxon>
        <taxon>Treponemataceae</taxon>
        <taxon>Treponema</taxon>
    </lineage>
</organism>
<dbReference type="Proteomes" id="UP000464374">
    <property type="component" value="Chromosome"/>
</dbReference>
<dbReference type="EMBL" id="CP048020">
    <property type="protein sequence ID" value="QHX44441.1"/>
    <property type="molecule type" value="Genomic_DNA"/>
</dbReference>
<evidence type="ECO:0000313" key="1">
    <source>
        <dbReference type="EMBL" id="QHX44441.1"/>
    </source>
</evidence>
<dbReference type="Pfam" id="PF04343">
    <property type="entry name" value="DUF488"/>
    <property type="match status" value="1"/>
</dbReference>